<keyword evidence="3" id="KW-1185">Reference proteome</keyword>
<evidence type="ECO:0000313" key="3">
    <source>
        <dbReference type="Proteomes" id="UP001597469"/>
    </source>
</evidence>
<dbReference type="RefSeq" id="WP_381520032.1">
    <property type="nucleotide sequence ID" value="NZ_JBHULN010000002.1"/>
</dbReference>
<comment type="caution">
    <text evidence="2">The sequence shown here is derived from an EMBL/GenBank/DDBJ whole genome shotgun (WGS) entry which is preliminary data.</text>
</comment>
<organism evidence="2 3">
    <name type="scientific">Spirosoma soli</name>
    <dbReference type="NCBI Taxonomy" id="1770529"/>
    <lineage>
        <taxon>Bacteria</taxon>
        <taxon>Pseudomonadati</taxon>
        <taxon>Bacteroidota</taxon>
        <taxon>Cytophagia</taxon>
        <taxon>Cytophagales</taxon>
        <taxon>Cytophagaceae</taxon>
        <taxon>Spirosoma</taxon>
    </lineage>
</organism>
<feature type="domain" description="Secretion system C-terminal sorting" evidence="1">
    <location>
        <begin position="6"/>
        <end position="78"/>
    </location>
</feature>
<sequence length="80" mass="8840">MTVLGNPISEQLRVRIEGVKGQTLGIQLTDVNGRLIENRTLESTQATEGQQFDVSRQQSGLLLLRTTSAMQSSTVKIIKR</sequence>
<reference evidence="3" key="1">
    <citation type="journal article" date="2019" name="Int. J. Syst. Evol. Microbiol.">
        <title>The Global Catalogue of Microorganisms (GCM) 10K type strain sequencing project: providing services to taxonomists for standard genome sequencing and annotation.</title>
        <authorList>
            <consortium name="The Broad Institute Genomics Platform"/>
            <consortium name="The Broad Institute Genome Sequencing Center for Infectious Disease"/>
            <person name="Wu L."/>
            <person name="Ma J."/>
        </authorList>
    </citation>
    <scope>NUCLEOTIDE SEQUENCE [LARGE SCALE GENOMIC DNA]</scope>
    <source>
        <strain evidence="3">KCTC 42805</strain>
    </source>
</reference>
<accession>A0ABW5LZ93</accession>
<dbReference type="Pfam" id="PF18962">
    <property type="entry name" value="Por_Secre_tail"/>
    <property type="match status" value="1"/>
</dbReference>
<dbReference type="EMBL" id="JBHULN010000002">
    <property type="protein sequence ID" value="MFD2570010.1"/>
    <property type="molecule type" value="Genomic_DNA"/>
</dbReference>
<gene>
    <name evidence="2" type="ORF">ACFSUS_05150</name>
</gene>
<dbReference type="InterPro" id="IPR026444">
    <property type="entry name" value="Secre_tail"/>
</dbReference>
<protein>
    <submittedName>
        <fullName evidence="2">T9SS type A sorting domain-containing protein</fullName>
    </submittedName>
</protein>
<dbReference type="NCBIfam" id="TIGR04183">
    <property type="entry name" value="Por_Secre_tail"/>
    <property type="match status" value="1"/>
</dbReference>
<dbReference type="Proteomes" id="UP001597469">
    <property type="component" value="Unassembled WGS sequence"/>
</dbReference>
<proteinExistence type="predicted"/>
<evidence type="ECO:0000259" key="1">
    <source>
        <dbReference type="Pfam" id="PF18962"/>
    </source>
</evidence>
<evidence type="ECO:0000313" key="2">
    <source>
        <dbReference type="EMBL" id="MFD2570010.1"/>
    </source>
</evidence>
<name>A0ABW5LZ93_9BACT</name>